<dbReference type="Proteomes" id="UP000436006">
    <property type="component" value="Unassembled WGS sequence"/>
</dbReference>
<dbReference type="EMBL" id="WPIN01000003">
    <property type="protein sequence ID" value="MVM30468.1"/>
    <property type="molecule type" value="Genomic_DNA"/>
</dbReference>
<comment type="caution">
    <text evidence="1">The sequence shown here is derived from an EMBL/GenBank/DDBJ whole genome shotgun (WGS) entry which is preliminary data.</text>
</comment>
<name>A0A7K1S9Y5_9BACT</name>
<evidence type="ECO:0000313" key="1">
    <source>
        <dbReference type="EMBL" id="MVM30468.1"/>
    </source>
</evidence>
<evidence type="ECO:0008006" key="3">
    <source>
        <dbReference type="Google" id="ProtNLM"/>
    </source>
</evidence>
<gene>
    <name evidence="1" type="ORF">GO755_10520</name>
</gene>
<evidence type="ECO:0000313" key="2">
    <source>
        <dbReference type="Proteomes" id="UP000436006"/>
    </source>
</evidence>
<sequence>MVQTPSWEEFEKLTKEIQTLRDELDFIKQIMIGYKWIDSKQLAEVLKVSQSTIWRYRKLNLFTVRAEGAKVFFEIESVRNYMESRKIPHSESNRRLLRVVLK</sequence>
<dbReference type="InterPro" id="IPR036388">
    <property type="entry name" value="WH-like_DNA-bd_sf"/>
</dbReference>
<protein>
    <recommendedName>
        <fullName evidence="3">Helix-turn-helix domain-containing protein</fullName>
    </recommendedName>
</protein>
<dbReference type="SUPFAM" id="SSF46955">
    <property type="entry name" value="Putative DNA-binding domain"/>
    <property type="match status" value="1"/>
</dbReference>
<dbReference type="Gene3D" id="1.10.10.10">
    <property type="entry name" value="Winged helix-like DNA-binding domain superfamily/Winged helix DNA-binding domain"/>
    <property type="match status" value="1"/>
</dbReference>
<reference evidence="1 2" key="1">
    <citation type="submission" date="2019-12" db="EMBL/GenBank/DDBJ databases">
        <title>Spirosoma sp. HMF4905 genome sequencing and assembly.</title>
        <authorList>
            <person name="Kang H."/>
            <person name="Cha I."/>
            <person name="Kim H."/>
            <person name="Joh K."/>
        </authorList>
    </citation>
    <scope>NUCLEOTIDE SEQUENCE [LARGE SCALE GENOMIC DNA]</scope>
    <source>
        <strain evidence="1 2">HMF4905</strain>
    </source>
</reference>
<proteinExistence type="predicted"/>
<organism evidence="1 2">
    <name type="scientific">Spirosoma arboris</name>
    <dbReference type="NCBI Taxonomy" id="2682092"/>
    <lineage>
        <taxon>Bacteria</taxon>
        <taxon>Pseudomonadati</taxon>
        <taxon>Bacteroidota</taxon>
        <taxon>Cytophagia</taxon>
        <taxon>Cytophagales</taxon>
        <taxon>Cytophagaceae</taxon>
        <taxon>Spirosoma</taxon>
    </lineage>
</organism>
<dbReference type="RefSeq" id="WP_157584697.1">
    <property type="nucleotide sequence ID" value="NZ_WPIN01000003.1"/>
</dbReference>
<accession>A0A7K1S9Y5</accession>
<keyword evidence="2" id="KW-1185">Reference proteome</keyword>
<dbReference type="AlphaFoldDB" id="A0A7K1S9Y5"/>
<dbReference type="InterPro" id="IPR009061">
    <property type="entry name" value="DNA-bd_dom_put_sf"/>
</dbReference>